<dbReference type="PANTHER" id="PTHR43133">
    <property type="entry name" value="RNA POLYMERASE ECF-TYPE SIGMA FACTO"/>
    <property type="match status" value="1"/>
</dbReference>
<dbReference type="RefSeq" id="WP_114694130.1">
    <property type="nucleotide sequence ID" value="NZ_QQOH01000001.1"/>
</dbReference>
<dbReference type="Gene3D" id="1.10.1740.10">
    <property type="match status" value="1"/>
</dbReference>
<feature type="domain" description="RNA polymerase sigma factor 70 region 4 type 2" evidence="6">
    <location>
        <begin position="127"/>
        <end position="177"/>
    </location>
</feature>
<evidence type="ECO:0000256" key="1">
    <source>
        <dbReference type="ARBA" id="ARBA00010641"/>
    </source>
</evidence>
<dbReference type="GO" id="GO:0006352">
    <property type="term" value="P:DNA-templated transcription initiation"/>
    <property type="evidence" value="ECO:0007669"/>
    <property type="project" value="InterPro"/>
</dbReference>
<evidence type="ECO:0000313" key="8">
    <source>
        <dbReference type="Proteomes" id="UP000253769"/>
    </source>
</evidence>
<evidence type="ECO:0000259" key="6">
    <source>
        <dbReference type="Pfam" id="PF08281"/>
    </source>
</evidence>
<evidence type="ECO:0000256" key="2">
    <source>
        <dbReference type="ARBA" id="ARBA00023015"/>
    </source>
</evidence>
<dbReference type="SUPFAM" id="SSF88659">
    <property type="entry name" value="Sigma3 and sigma4 domains of RNA polymerase sigma factors"/>
    <property type="match status" value="1"/>
</dbReference>
<dbReference type="Gene3D" id="1.10.10.10">
    <property type="entry name" value="Winged helix-like DNA-binding domain superfamily/Winged helix DNA-binding domain"/>
    <property type="match status" value="1"/>
</dbReference>
<dbReference type="AlphaFoldDB" id="A0A369WTT1"/>
<dbReference type="InterPro" id="IPR013324">
    <property type="entry name" value="RNA_pol_sigma_r3/r4-like"/>
</dbReference>
<dbReference type="InterPro" id="IPR039425">
    <property type="entry name" value="RNA_pol_sigma-70-like"/>
</dbReference>
<evidence type="ECO:0000313" key="7">
    <source>
        <dbReference type="EMBL" id="RDE24543.1"/>
    </source>
</evidence>
<dbReference type="Proteomes" id="UP000253769">
    <property type="component" value="Unassembled WGS sequence"/>
</dbReference>
<evidence type="ECO:0000256" key="4">
    <source>
        <dbReference type="ARBA" id="ARBA00023163"/>
    </source>
</evidence>
<dbReference type="SUPFAM" id="SSF88946">
    <property type="entry name" value="Sigma2 domain of RNA polymerase sigma factors"/>
    <property type="match status" value="1"/>
</dbReference>
<dbReference type="PANTHER" id="PTHR43133:SF32">
    <property type="entry name" value="BLR3042 PROTEIN"/>
    <property type="match status" value="1"/>
</dbReference>
<comment type="similarity">
    <text evidence="1">Belongs to the sigma-70 factor family. ECF subfamily.</text>
</comment>
<dbReference type="Pfam" id="PF04542">
    <property type="entry name" value="Sigma70_r2"/>
    <property type="match status" value="1"/>
</dbReference>
<evidence type="ECO:0000256" key="3">
    <source>
        <dbReference type="ARBA" id="ARBA00023082"/>
    </source>
</evidence>
<dbReference type="OrthoDB" id="9782108at2"/>
<gene>
    <name evidence="7" type="ORF">DV711_02850</name>
</gene>
<reference evidence="7 8" key="1">
    <citation type="submission" date="2018-07" db="EMBL/GenBank/DDBJ databases">
        <title>Motiliproteus coralliicola sp. nov., a bacterium isolated from Coral.</title>
        <authorList>
            <person name="Wang G."/>
        </authorList>
    </citation>
    <scope>NUCLEOTIDE SEQUENCE [LARGE SCALE GENOMIC DNA]</scope>
    <source>
        <strain evidence="7 8">C34</strain>
    </source>
</reference>
<keyword evidence="2" id="KW-0805">Transcription regulation</keyword>
<dbReference type="NCBIfam" id="TIGR02937">
    <property type="entry name" value="sigma70-ECF"/>
    <property type="match status" value="1"/>
</dbReference>
<evidence type="ECO:0000259" key="5">
    <source>
        <dbReference type="Pfam" id="PF04542"/>
    </source>
</evidence>
<dbReference type="InterPro" id="IPR007627">
    <property type="entry name" value="RNA_pol_sigma70_r2"/>
</dbReference>
<keyword evidence="3" id="KW-0731">Sigma factor</keyword>
<dbReference type="CDD" id="cd06171">
    <property type="entry name" value="Sigma70_r4"/>
    <property type="match status" value="1"/>
</dbReference>
<name>A0A369WTT1_9GAMM</name>
<keyword evidence="4" id="KW-0804">Transcription</keyword>
<dbReference type="EMBL" id="QQOH01000001">
    <property type="protein sequence ID" value="RDE24543.1"/>
    <property type="molecule type" value="Genomic_DNA"/>
</dbReference>
<dbReference type="InterPro" id="IPR013325">
    <property type="entry name" value="RNA_pol_sigma_r2"/>
</dbReference>
<sequence length="195" mass="22147">MDSANERTAEEVAWIHRIGQGDKAALQLLYQRYASRIFRFVIRMIKDEAKAEELVNDVMMEIWKSAASFEGRSSPSTWILGIARFRTLNAVRGKKLDTVELSQAPEAVDEGEDASTGKSQEQLRALMRQSIARLSDEHREVVELTFFHDCSYKEIAEILQCPENTVKTRMYHAKAKLKPWLKNMGLAEAELGGVT</sequence>
<dbReference type="GO" id="GO:0016987">
    <property type="term" value="F:sigma factor activity"/>
    <property type="evidence" value="ECO:0007669"/>
    <property type="project" value="UniProtKB-KW"/>
</dbReference>
<protein>
    <submittedName>
        <fullName evidence="7">RNA polymerase subunit sigma</fullName>
    </submittedName>
</protein>
<dbReference type="InterPro" id="IPR036388">
    <property type="entry name" value="WH-like_DNA-bd_sf"/>
</dbReference>
<proteinExistence type="inferred from homology"/>
<dbReference type="Pfam" id="PF08281">
    <property type="entry name" value="Sigma70_r4_2"/>
    <property type="match status" value="1"/>
</dbReference>
<accession>A0A369WTT1</accession>
<dbReference type="GO" id="GO:0003677">
    <property type="term" value="F:DNA binding"/>
    <property type="evidence" value="ECO:0007669"/>
    <property type="project" value="InterPro"/>
</dbReference>
<organism evidence="7 8">
    <name type="scientific">Motiliproteus coralliicola</name>
    <dbReference type="NCBI Taxonomy" id="2283196"/>
    <lineage>
        <taxon>Bacteria</taxon>
        <taxon>Pseudomonadati</taxon>
        <taxon>Pseudomonadota</taxon>
        <taxon>Gammaproteobacteria</taxon>
        <taxon>Oceanospirillales</taxon>
        <taxon>Oceanospirillaceae</taxon>
        <taxon>Motiliproteus</taxon>
    </lineage>
</organism>
<feature type="domain" description="RNA polymerase sigma-70 region 2" evidence="5">
    <location>
        <begin position="29"/>
        <end position="95"/>
    </location>
</feature>
<comment type="caution">
    <text evidence="7">The sequence shown here is derived from an EMBL/GenBank/DDBJ whole genome shotgun (WGS) entry which is preliminary data.</text>
</comment>
<dbReference type="InterPro" id="IPR013249">
    <property type="entry name" value="RNA_pol_sigma70_r4_t2"/>
</dbReference>
<dbReference type="InterPro" id="IPR014284">
    <property type="entry name" value="RNA_pol_sigma-70_dom"/>
</dbReference>
<keyword evidence="8" id="KW-1185">Reference proteome</keyword>